<dbReference type="EMBL" id="JARJCW010000048">
    <property type="protein sequence ID" value="KAJ7204186.1"/>
    <property type="molecule type" value="Genomic_DNA"/>
</dbReference>
<feature type="region of interest" description="Disordered" evidence="1">
    <location>
        <begin position="82"/>
        <end position="143"/>
    </location>
</feature>
<gene>
    <name evidence="2" type="ORF">GGX14DRAFT_398492</name>
</gene>
<dbReference type="Proteomes" id="UP001219525">
    <property type="component" value="Unassembled WGS sequence"/>
</dbReference>
<proteinExistence type="predicted"/>
<protein>
    <submittedName>
        <fullName evidence="2">Uncharacterized protein</fullName>
    </submittedName>
</protein>
<reference evidence="2" key="1">
    <citation type="submission" date="2023-03" db="EMBL/GenBank/DDBJ databases">
        <title>Massive genome expansion in bonnet fungi (Mycena s.s.) driven by repeated elements and novel gene families across ecological guilds.</title>
        <authorList>
            <consortium name="Lawrence Berkeley National Laboratory"/>
            <person name="Harder C.B."/>
            <person name="Miyauchi S."/>
            <person name="Viragh M."/>
            <person name="Kuo A."/>
            <person name="Thoen E."/>
            <person name="Andreopoulos B."/>
            <person name="Lu D."/>
            <person name="Skrede I."/>
            <person name="Drula E."/>
            <person name="Henrissat B."/>
            <person name="Morin E."/>
            <person name="Kohler A."/>
            <person name="Barry K."/>
            <person name="LaButti K."/>
            <person name="Morin E."/>
            <person name="Salamov A."/>
            <person name="Lipzen A."/>
            <person name="Mereny Z."/>
            <person name="Hegedus B."/>
            <person name="Baldrian P."/>
            <person name="Stursova M."/>
            <person name="Weitz H."/>
            <person name="Taylor A."/>
            <person name="Grigoriev I.V."/>
            <person name="Nagy L.G."/>
            <person name="Martin F."/>
            <person name="Kauserud H."/>
        </authorList>
    </citation>
    <scope>NUCLEOTIDE SEQUENCE</scope>
    <source>
        <strain evidence="2">9144</strain>
    </source>
</reference>
<name>A0AAD6VAP5_9AGAR</name>
<sequence>MSELSTVPVCIGCRHIWTAASQIPSTVFQHLAQTYNSYIDLSEGTCKLHTTLKSEGCVRMGIECKYISVHREQGQPAATFSVTPISAANGRSRSTPASPLSLPTMQAPAPAPSNAPPMRRYPAPTFVVPHKPGHDNTARAAPA</sequence>
<comment type="caution">
    <text evidence="2">The sequence shown here is derived from an EMBL/GenBank/DDBJ whole genome shotgun (WGS) entry which is preliminary data.</text>
</comment>
<feature type="compositionally biased region" description="Polar residues" evidence="1">
    <location>
        <begin position="82"/>
        <end position="104"/>
    </location>
</feature>
<accession>A0AAD6VAP5</accession>
<keyword evidence="3" id="KW-1185">Reference proteome</keyword>
<evidence type="ECO:0000313" key="2">
    <source>
        <dbReference type="EMBL" id="KAJ7204186.1"/>
    </source>
</evidence>
<organism evidence="2 3">
    <name type="scientific">Mycena pura</name>
    <dbReference type="NCBI Taxonomy" id="153505"/>
    <lineage>
        <taxon>Eukaryota</taxon>
        <taxon>Fungi</taxon>
        <taxon>Dikarya</taxon>
        <taxon>Basidiomycota</taxon>
        <taxon>Agaricomycotina</taxon>
        <taxon>Agaricomycetes</taxon>
        <taxon>Agaricomycetidae</taxon>
        <taxon>Agaricales</taxon>
        <taxon>Marasmiineae</taxon>
        <taxon>Mycenaceae</taxon>
        <taxon>Mycena</taxon>
    </lineage>
</organism>
<evidence type="ECO:0000256" key="1">
    <source>
        <dbReference type="SAM" id="MobiDB-lite"/>
    </source>
</evidence>
<evidence type="ECO:0000313" key="3">
    <source>
        <dbReference type="Proteomes" id="UP001219525"/>
    </source>
</evidence>
<dbReference type="AlphaFoldDB" id="A0AAD6VAP5"/>